<evidence type="ECO:0000256" key="4">
    <source>
        <dbReference type="ARBA" id="ARBA00022989"/>
    </source>
</evidence>
<evidence type="ECO:0000256" key="3">
    <source>
        <dbReference type="ARBA" id="ARBA00022692"/>
    </source>
</evidence>
<dbReference type="PANTHER" id="PTHR13674">
    <property type="entry name" value="GROWTH AND TRANSFORMATION-DEPENDENT PROTEIN"/>
    <property type="match status" value="1"/>
</dbReference>
<dbReference type="AlphaFoldDB" id="A0A7R9CVP2"/>
<organism evidence="7">
    <name type="scientific">Timema cristinae</name>
    <name type="common">Walking stick</name>
    <dbReference type="NCBI Taxonomy" id="61476"/>
    <lineage>
        <taxon>Eukaryota</taxon>
        <taxon>Metazoa</taxon>
        <taxon>Ecdysozoa</taxon>
        <taxon>Arthropoda</taxon>
        <taxon>Hexapoda</taxon>
        <taxon>Insecta</taxon>
        <taxon>Pterygota</taxon>
        <taxon>Neoptera</taxon>
        <taxon>Polyneoptera</taxon>
        <taxon>Phasmatodea</taxon>
        <taxon>Timematodea</taxon>
        <taxon>Timematoidea</taxon>
        <taxon>Timematidae</taxon>
        <taxon>Timema</taxon>
    </lineage>
</organism>
<evidence type="ECO:0000256" key="1">
    <source>
        <dbReference type="ARBA" id="ARBA00004167"/>
    </source>
</evidence>
<accession>A0A7R9CVP2</accession>
<comment type="subcellular location">
    <subcellularLocation>
        <location evidence="1">Membrane</location>
        <topology evidence="1">Single-pass membrane protein</topology>
    </subcellularLocation>
</comment>
<feature type="transmembrane region" description="Helical" evidence="6">
    <location>
        <begin position="130"/>
        <end position="149"/>
    </location>
</feature>
<gene>
    <name evidence="7" type="ORF">TCEB3V08_LOCUS6936</name>
</gene>
<reference evidence="7" key="1">
    <citation type="submission" date="2020-11" db="EMBL/GenBank/DDBJ databases">
        <authorList>
            <person name="Tran Van P."/>
        </authorList>
    </citation>
    <scope>NUCLEOTIDE SEQUENCE</scope>
</reference>
<dbReference type="InterPro" id="IPR009432">
    <property type="entry name" value="DUF1075"/>
</dbReference>
<sequence length="188" mass="20585">MKTLLSDWMSLQLRLLSSSIVLRSGFRSVSTTVSRLDKPVTVKQPVDVGADSSSNLVGTSKYVGSLVIKIVVRSDFGVAFILPPVLANKNGIGDISCFSTLIILTSSYSIKQSLKHATLDQALNKARVKVCLYMMAATLLGCMVFVYSGKQAAKRGDTLAKITIDHHNLLREEAKKQREEARQQQAIK</sequence>
<evidence type="ECO:0000256" key="2">
    <source>
        <dbReference type="ARBA" id="ARBA00007363"/>
    </source>
</evidence>
<evidence type="ECO:0000313" key="7">
    <source>
        <dbReference type="EMBL" id="CAD7403335.1"/>
    </source>
</evidence>
<keyword evidence="3 6" id="KW-0812">Transmembrane</keyword>
<keyword evidence="4 6" id="KW-1133">Transmembrane helix</keyword>
<evidence type="ECO:0000256" key="6">
    <source>
        <dbReference type="SAM" id="Phobius"/>
    </source>
</evidence>
<evidence type="ECO:0000256" key="5">
    <source>
        <dbReference type="ARBA" id="ARBA00023136"/>
    </source>
</evidence>
<name>A0A7R9CVP2_TIMCR</name>
<dbReference type="Pfam" id="PF06388">
    <property type="entry name" value="DUF1075"/>
    <property type="match status" value="1"/>
</dbReference>
<proteinExistence type="inferred from homology"/>
<dbReference type="GO" id="GO:0016020">
    <property type="term" value="C:membrane"/>
    <property type="evidence" value="ECO:0007669"/>
    <property type="project" value="UniProtKB-SubCell"/>
</dbReference>
<protein>
    <submittedName>
        <fullName evidence="7">Uncharacterized protein</fullName>
    </submittedName>
</protein>
<dbReference type="PANTHER" id="PTHR13674:SF5">
    <property type="entry name" value="UPF0389 PROTEIN CG9231"/>
    <property type="match status" value="1"/>
</dbReference>
<keyword evidence="5 6" id="KW-0472">Membrane</keyword>
<dbReference type="EMBL" id="OC318813">
    <property type="protein sequence ID" value="CAD7403335.1"/>
    <property type="molecule type" value="Genomic_DNA"/>
</dbReference>
<comment type="similarity">
    <text evidence="2">Belongs to the UPF0389 family.</text>
</comment>